<comment type="caution">
    <text evidence="1">The sequence shown here is derived from an EMBL/GenBank/DDBJ whole genome shotgun (WGS) entry which is preliminary data.</text>
</comment>
<dbReference type="Proteomes" id="UP000293638">
    <property type="component" value="Unassembled WGS sequence"/>
</dbReference>
<dbReference type="PANTHER" id="PTHR36974">
    <property type="entry name" value="MEMBRANE PROTEIN-RELATED"/>
    <property type="match status" value="1"/>
</dbReference>
<evidence type="ECO:0000313" key="1">
    <source>
        <dbReference type="EMBL" id="RZS80167.1"/>
    </source>
</evidence>
<reference evidence="1 2" key="1">
    <citation type="submission" date="2019-02" db="EMBL/GenBank/DDBJ databases">
        <title>Genomic Encyclopedia of Type Strains, Phase IV (KMG-IV): sequencing the most valuable type-strain genomes for metagenomic binning, comparative biology and taxonomic classification.</title>
        <authorList>
            <person name="Goeker M."/>
        </authorList>
    </citation>
    <scope>NUCLEOTIDE SEQUENCE [LARGE SCALE GENOMIC DNA]</scope>
    <source>
        <strain evidence="1 2">DSM 45622</strain>
    </source>
</reference>
<accession>A0A4Q7NC23</accession>
<protein>
    <submittedName>
        <fullName evidence="1">Putative membrane protein</fullName>
    </submittedName>
</protein>
<sequence length="123" mass="12729">MFAVAGTAHLLRPRPFDAIIPPALPHPRAWTIGSGIAELALASGLLTGDPRVRRASAYAAAGLLVGVFPGNLQMCWAAWHDPDAGRGYRALTVLRLPVQVPLVLAALAVAGEPAVPPVVSSVV</sequence>
<gene>
    <name evidence="1" type="ORF">EV189_3648</name>
</gene>
<evidence type="ECO:0000313" key="2">
    <source>
        <dbReference type="Proteomes" id="UP000293638"/>
    </source>
</evidence>
<dbReference type="EMBL" id="SGXD01000005">
    <property type="protein sequence ID" value="RZS80167.1"/>
    <property type="molecule type" value="Genomic_DNA"/>
</dbReference>
<dbReference type="AlphaFoldDB" id="A0A4Q7NC23"/>
<keyword evidence="2" id="KW-1185">Reference proteome</keyword>
<name>A0A4Q7NC23_9ACTN</name>
<dbReference type="PANTHER" id="PTHR36974:SF1">
    <property type="entry name" value="DOXX FAMILY MEMBRANE PROTEIN"/>
    <property type="match status" value="1"/>
</dbReference>
<dbReference type="OrthoDB" id="3267646at2"/>
<organism evidence="1 2">
    <name type="scientific">Motilibacter rhizosphaerae</name>
    <dbReference type="NCBI Taxonomy" id="598652"/>
    <lineage>
        <taxon>Bacteria</taxon>
        <taxon>Bacillati</taxon>
        <taxon>Actinomycetota</taxon>
        <taxon>Actinomycetes</taxon>
        <taxon>Motilibacterales</taxon>
        <taxon>Motilibacteraceae</taxon>
        <taxon>Motilibacter</taxon>
    </lineage>
</organism>
<dbReference type="RefSeq" id="WP_130494455.1">
    <property type="nucleotide sequence ID" value="NZ_SGXD01000005.1"/>
</dbReference>
<proteinExistence type="predicted"/>